<dbReference type="GO" id="GO:0000428">
    <property type="term" value="C:DNA-directed RNA polymerase complex"/>
    <property type="evidence" value="ECO:0007669"/>
    <property type="project" value="UniProtKB-KW"/>
</dbReference>
<organism evidence="12 13">
    <name type="scientific">Puccinia striiformis</name>
    <dbReference type="NCBI Taxonomy" id="27350"/>
    <lineage>
        <taxon>Eukaryota</taxon>
        <taxon>Fungi</taxon>
        <taxon>Dikarya</taxon>
        <taxon>Basidiomycota</taxon>
        <taxon>Pucciniomycotina</taxon>
        <taxon>Pucciniomycetes</taxon>
        <taxon>Pucciniales</taxon>
        <taxon>Pucciniaceae</taxon>
        <taxon>Puccinia</taxon>
    </lineage>
</organism>
<dbReference type="GO" id="GO:0008440">
    <property type="term" value="F:inositol-1,4,5-trisphosphate 3-kinase activity"/>
    <property type="evidence" value="ECO:0007669"/>
    <property type="project" value="TreeGrafter"/>
</dbReference>
<dbReference type="Pfam" id="PF06870">
    <property type="entry name" value="RNA_pol_I_A49"/>
    <property type="match status" value="2"/>
</dbReference>
<dbReference type="GO" id="GO:0005730">
    <property type="term" value="C:nucleolus"/>
    <property type="evidence" value="ECO:0007669"/>
    <property type="project" value="UniProtKB-SubCell"/>
</dbReference>
<dbReference type="GO" id="GO:0006351">
    <property type="term" value="P:DNA-templated transcription"/>
    <property type="evidence" value="ECO:0007669"/>
    <property type="project" value="InterPro"/>
</dbReference>
<feature type="compositionally biased region" description="Polar residues" evidence="10">
    <location>
        <begin position="830"/>
        <end position="845"/>
    </location>
</feature>
<keyword evidence="5 9" id="KW-0808">Transferase</keyword>
<dbReference type="InterPro" id="IPR005522">
    <property type="entry name" value="IPK"/>
</dbReference>
<feature type="compositionally biased region" description="Polar residues" evidence="10">
    <location>
        <begin position="899"/>
        <end position="924"/>
    </location>
</feature>
<dbReference type="EC" id="2.7.-.-" evidence="9"/>
<dbReference type="Pfam" id="PF03770">
    <property type="entry name" value="IPK"/>
    <property type="match status" value="1"/>
</dbReference>
<feature type="compositionally biased region" description="Acidic residues" evidence="10">
    <location>
        <begin position="511"/>
        <end position="521"/>
    </location>
</feature>
<keyword evidence="11" id="KW-0812">Transmembrane</keyword>
<feature type="region of interest" description="Disordered" evidence="10">
    <location>
        <begin position="445"/>
        <end position="466"/>
    </location>
</feature>
<feature type="region of interest" description="Disordered" evidence="10">
    <location>
        <begin position="965"/>
        <end position="1004"/>
    </location>
</feature>
<keyword evidence="6 9" id="KW-0418">Kinase</keyword>
<evidence type="ECO:0000256" key="11">
    <source>
        <dbReference type="SAM" id="Phobius"/>
    </source>
</evidence>
<evidence type="ECO:0000313" key="13">
    <source>
        <dbReference type="Proteomes" id="UP000239156"/>
    </source>
</evidence>
<feature type="compositionally biased region" description="Basic residues" evidence="10">
    <location>
        <begin position="807"/>
        <end position="816"/>
    </location>
</feature>
<keyword evidence="11" id="KW-0472">Membrane</keyword>
<feature type="region of interest" description="Disordered" evidence="10">
    <location>
        <begin position="741"/>
        <end position="778"/>
    </location>
</feature>
<feature type="compositionally biased region" description="Low complexity" evidence="10">
    <location>
        <begin position="500"/>
        <end position="510"/>
    </location>
</feature>
<keyword evidence="11" id="KW-1133">Transmembrane helix</keyword>
<feature type="compositionally biased region" description="Polar residues" evidence="10">
    <location>
        <begin position="764"/>
        <end position="778"/>
    </location>
</feature>
<protein>
    <recommendedName>
        <fullName evidence="9">Kinase</fullName>
        <ecNumber evidence="9">2.7.-.-</ecNumber>
    </recommendedName>
</protein>
<feature type="compositionally biased region" description="Low complexity" evidence="10">
    <location>
        <begin position="965"/>
        <end position="999"/>
    </location>
</feature>
<evidence type="ECO:0000256" key="3">
    <source>
        <dbReference type="ARBA" id="ARBA00009430"/>
    </source>
</evidence>
<feature type="transmembrane region" description="Helical" evidence="11">
    <location>
        <begin position="1243"/>
        <end position="1268"/>
    </location>
</feature>
<dbReference type="Gene3D" id="3.30.470.160">
    <property type="entry name" value="Inositol polyphosphate kinase"/>
    <property type="match status" value="1"/>
</dbReference>
<evidence type="ECO:0000256" key="10">
    <source>
        <dbReference type="SAM" id="MobiDB-lite"/>
    </source>
</evidence>
<evidence type="ECO:0000256" key="7">
    <source>
        <dbReference type="ARBA" id="ARBA00023163"/>
    </source>
</evidence>
<dbReference type="SUPFAM" id="SSF56104">
    <property type="entry name" value="SAICAR synthase-like"/>
    <property type="match status" value="1"/>
</dbReference>
<dbReference type="EMBL" id="PKSL01000005">
    <property type="protein sequence ID" value="POW16889.1"/>
    <property type="molecule type" value="Genomic_DNA"/>
</dbReference>
<reference evidence="12" key="1">
    <citation type="submission" date="2017-12" db="EMBL/GenBank/DDBJ databases">
        <title>Gene loss provides genomic basis for host adaptation in cereal stripe rust fungi.</title>
        <authorList>
            <person name="Xia C."/>
        </authorList>
    </citation>
    <scope>NUCLEOTIDE SEQUENCE [LARGE SCALE GENOMIC DNA]</scope>
    <source>
        <strain evidence="12">93-210</strain>
    </source>
</reference>
<feature type="region of interest" description="Disordered" evidence="10">
    <location>
        <begin position="796"/>
        <end position="924"/>
    </location>
</feature>
<keyword evidence="7" id="KW-0804">Transcription</keyword>
<sequence>MIFVCDCLGCHLAVVCLDCSMSCVVEGRHRVGFLAINDIKMTPKSSETSSVSVALATEKGKGGYVGPGLDCLAKFPDVQPKPSNTRFKLYHHKSNEKAPSLLIGETAELDFRSESQSDQSANCSYMLGLHNPSAGSLTLFPTQFYEFRPVVKRLREADSKRVTELQPSNNYAARSALGATFGTKKARRALQAAARSRVDPETLSVIKCELNSIPLGPILNAATAQEAARHLPTSRSIYVTKRLESLWKRCPDTKLDKRETKRLRILVYINYLISIRRLKKFTRDSISHKLATDKSSSTPDSIVDGILSRFTETAKGRDGSLQHNLTSFSTIKLYSYIAVLCLIHDEYMTRIYGLPEDLQETPSSINDIFLNLGCKLSKLNSAELEGLSEGSAVKKGDDNIKELNAQRTVAKLVVPLVFPPPKIRKRRAKAPKDEQLNFELKESLFKQTSSPPPPAVQSPPPGQSPTIRLIARNKLTPLEDHNKPNNEPSNPQLPQINQPSSSSDNDNNNDCNDDDEDDDQESLSSCEDDNHFKDSHDIRLLNDHISHTVPLQPYDNQVGGHHSIFRFSRRAVCKPLVSRENTFYEAVERDHPELLAFVPQYLGVLNVTYRRISKLPHDRPSPSSTRRRVFRNKDGRNRIADLNEDEIPEVTLSQNRHILPDSSLWNRMDFSATRTRPFDYPDHHHHHQPSTTTEIISFPSSESNQPHPLDIVGATKHLRNSPLTPHSTPVGSPHAHHSIWNENNNQLGGPGEDSLSSYFRRPGSASSSLSAIRGRGSTQVNRKLCEQVLREVFSSPKLPSNGQLHKPPWRNGRRTSRLKDSIDSTRDTITEISTPPRSPDSSTYLMPTDHHHHHHHHHRHKGTHLPSSSCSSSLDEPECRPEVRRSMSDSQVNRDRFSLPSSSTIDTTDYQSQATTKSAPRSMETQAYSNHHHLEPTFEQEPEEQNEGSELVDTLQFTSIVSSSSSSSTLLPIPSRQDQTQQTSLSSLSTSPCSSSFSSHIDPNKEEDLSIPIIRRQEQFLLMEDLTGNLACPCVLDLKMGTRQYGIDASPDKKISQTAKCKATTSGNLGVRICGMQVYKVSENKYTFQDKYFGRKIKTQEFVKTLTSFFDDGERIIVYQIPRMLKKLYRLASIVAKLTRYRFYASSLLFIYDGERGVQSRYERSLNTGEEGEGEGGEGEVNIRLIDFAHCTTGDDFLDPIAPSTEDDPEKPRASFPPPPILINPIVGSYWGSNLYVLLLKKFGLFIIVLVTLFSPISVIMDLMMTLLESIYRGQTFGKVSSALALIIVELVISVSISAYHNNLK</sequence>
<comment type="subcellular location">
    <subcellularLocation>
        <location evidence="1">Nucleus</location>
        <location evidence="1">Nucleolus</location>
    </subcellularLocation>
</comment>
<dbReference type="GO" id="GO:0046854">
    <property type="term" value="P:phosphatidylinositol phosphate biosynthetic process"/>
    <property type="evidence" value="ECO:0007669"/>
    <property type="project" value="TreeGrafter"/>
</dbReference>
<dbReference type="VEuPathDB" id="FungiDB:PSTT_00946"/>
<feature type="compositionally biased region" description="Basic and acidic residues" evidence="10">
    <location>
        <begin position="877"/>
        <end position="897"/>
    </location>
</feature>
<evidence type="ECO:0000256" key="8">
    <source>
        <dbReference type="ARBA" id="ARBA00023242"/>
    </source>
</evidence>
<keyword evidence="8" id="KW-0539">Nucleus</keyword>
<dbReference type="PANTHER" id="PTHR12400:SF21">
    <property type="entry name" value="KINASE"/>
    <property type="match status" value="1"/>
</dbReference>
<dbReference type="PANTHER" id="PTHR12400">
    <property type="entry name" value="INOSITOL POLYPHOSPHATE KINASE"/>
    <property type="match status" value="1"/>
</dbReference>
<dbReference type="InterPro" id="IPR038286">
    <property type="entry name" value="IPK_sf"/>
</dbReference>
<evidence type="ECO:0000256" key="5">
    <source>
        <dbReference type="ARBA" id="ARBA00022679"/>
    </source>
</evidence>
<comment type="caution">
    <text evidence="12">The sequence shown here is derived from an EMBL/GenBank/DDBJ whole genome shotgun (WGS) entry which is preliminary data.</text>
</comment>
<evidence type="ECO:0000256" key="1">
    <source>
        <dbReference type="ARBA" id="ARBA00004604"/>
    </source>
</evidence>
<dbReference type="GO" id="GO:0005737">
    <property type="term" value="C:cytoplasm"/>
    <property type="evidence" value="ECO:0007669"/>
    <property type="project" value="TreeGrafter"/>
</dbReference>
<gene>
    <name evidence="12" type="ORF">PSTT_00946</name>
</gene>
<feature type="compositionally biased region" description="Basic and acidic residues" evidence="10">
    <location>
        <begin position="817"/>
        <end position="829"/>
    </location>
</feature>
<feature type="transmembrane region" description="Helical" evidence="11">
    <location>
        <begin position="1280"/>
        <end position="1300"/>
    </location>
</feature>
<feature type="compositionally biased region" description="Pro residues" evidence="10">
    <location>
        <begin position="450"/>
        <end position="463"/>
    </location>
</feature>
<dbReference type="GO" id="GO:0000824">
    <property type="term" value="F:inositol-1,4,5,6-tetrakisphosphate 3-kinase activity"/>
    <property type="evidence" value="ECO:0007669"/>
    <property type="project" value="TreeGrafter"/>
</dbReference>
<dbReference type="InterPro" id="IPR009668">
    <property type="entry name" value="RNA_pol-assoc_fac_A49-like"/>
</dbReference>
<feature type="compositionally biased region" description="Polar residues" evidence="10">
    <location>
        <begin position="485"/>
        <end position="499"/>
    </location>
</feature>
<evidence type="ECO:0000256" key="9">
    <source>
        <dbReference type="RuleBase" id="RU363090"/>
    </source>
</evidence>
<comment type="similarity">
    <text evidence="2 9">Belongs to the inositol phosphokinase (IPK) family.</text>
</comment>
<accession>A0A2S4W573</accession>
<dbReference type="Proteomes" id="UP000239156">
    <property type="component" value="Unassembled WGS sequence"/>
</dbReference>
<name>A0A2S4W573_9BASI</name>
<keyword evidence="4" id="KW-0240">DNA-directed RNA polymerase</keyword>
<evidence type="ECO:0000313" key="12">
    <source>
        <dbReference type="EMBL" id="POW16889.1"/>
    </source>
</evidence>
<dbReference type="GO" id="GO:0003677">
    <property type="term" value="F:DNA binding"/>
    <property type="evidence" value="ECO:0007669"/>
    <property type="project" value="InterPro"/>
</dbReference>
<evidence type="ECO:0000256" key="6">
    <source>
        <dbReference type="ARBA" id="ARBA00022777"/>
    </source>
</evidence>
<keyword evidence="13" id="KW-1185">Reference proteome</keyword>
<proteinExistence type="inferred from homology"/>
<dbReference type="GO" id="GO:0032958">
    <property type="term" value="P:inositol phosphate biosynthetic process"/>
    <property type="evidence" value="ECO:0007669"/>
    <property type="project" value="InterPro"/>
</dbReference>
<feature type="region of interest" description="Disordered" evidence="10">
    <location>
        <begin position="478"/>
        <end position="530"/>
    </location>
</feature>
<evidence type="ECO:0000256" key="4">
    <source>
        <dbReference type="ARBA" id="ARBA00022478"/>
    </source>
</evidence>
<comment type="similarity">
    <text evidence="3">Belongs to the eukaryotic RPA49/POLR1E RNA polymerase subunit family.</text>
</comment>
<feature type="compositionally biased region" description="Basic residues" evidence="10">
    <location>
        <begin position="850"/>
        <end position="863"/>
    </location>
</feature>
<evidence type="ECO:0000256" key="2">
    <source>
        <dbReference type="ARBA" id="ARBA00007374"/>
    </source>
</evidence>